<keyword evidence="5" id="KW-1185">Reference proteome</keyword>
<keyword evidence="2" id="KW-0732">Signal</keyword>
<proteinExistence type="predicted"/>
<accession>A0A1B1U4G6</accession>
<dbReference type="SMART" id="SM00869">
    <property type="entry name" value="Autotransporter"/>
    <property type="match status" value="1"/>
</dbReference>
<evidence type="ECO:0000256" key="2">
    <source>
        <dbReference type="SAM" id="SignalP"/>
    </source>
</evidence>
<dbReference type="AlphaFoldDB" id="A0A1B1U4G6"/>
<protein>
    <recommendedName>
        <fullName evidence="3">Autotransporter domain-containing protein</fullName>
    </recommendedName>
</protein>
<dbReference type="PROSITE" id="PS51208">
    <property type="entry name" value="AUTOTRANSPORTER"/>
    <property type="match status" value="1"/>
</dbReference>
<dbReference type="Pfam" id="PF03797">
    <property type="entry name" value="Autotransporter"/>
    <property type="match status" value="1"/>
</dbReference>
<dbReference type="NCBIfam" id="TIGR01414">
    <property type="entry name" value="autotrans_barl"/>
    <property type="match status" value="1"/>
</dbReference>
<evidence type="ECO:0000313" key="5">
    <source>
        <dbReference type="Proteomes" id="UP000092884"/>
    </source>
</evidence>
<feature type="domain" description="Autotransporter" evidence="3">
    <location>
        <begin position="875"/>
        <end position="1163"/>
    </location>
</feature>
<dbReference type="InterPro" id="IPR036709">
    <property type="entry name" value="Autotransporte_beta_dom_sf"/>
</dbReference>
<dbReference type="InterPro" id="IPR006315">
    <property type="entry name" value="OM_autotransptr_brl_dom"/>
</dbReference>
<reference evidence="5" key="1">
    <citation type="submission" date="2016-07" db="EMBL/GenBank/DDBJ databases">
        <authorList>
            <person name="Florea S."/>
            <person name="Webb J.S."/>
            <person name="Jaromczyk J."/>
            <person name="Schardl C.L."/>
        </authorList>
    </citation>
    <scope>NUCLEOTIDE SEQUENCE [LARGE SCALE GENOMIC DNA]</scope>
    <source>
        <strain evidence="5">MIT 01-6242</strain>
    </source>
</reference>
<dbReference type="STRING" id="222136.BBW65_02140"/>
<feature type="chain" id="PRO_5008530211" description="Autotransporter domain-containing protein" evidence="2">
    <location>
        <begin position="43"/>
        <end position="1212"/>
    </location>
</feature>
<dbReference type="InterPro" id="IPR005546">
    <property type="entry name" value="Autotransporte_beta"/>
</dbReference>
<evidence type="ECO:0000313" key="4">
    <source>
        <dbReference type="EMBL" id="ANV97677.1"/>
    </source>
</evidence>
<dbReference type="SUPFAM" id="SSF103515">
    <property type="entry name" value="Autotransporter"/>
    <property type="match status" value="1"/>
</dbReference>
<dbReference type="Proteomes" id="UP000092884">
    <property type="component" value="Chromosome"/>
</dbReference>
<feature type="region of interest" description="Disordered" evidence="1">
    <location>
        <begin position="1172"/>
        <end position="1212"/>
    </location>
</feature>
<sequence length="1212" mass="128236">MENANRQSSSYRNCAGGGIMKPYKPIIATSLALALSVSVASATDTPCNDSSSGICYNTDGGVAFQSTNQVTIDGTSTFNQLKAGGNTLDSLTLKFQKNNPTPPTFASNTLTLGGDKAQFKLTNKGNGLQLGDSGQGTLTIDFGAIPFSTPPSRKATLVFEGITDGVALKGNLNIKAGDYRTLSDGDKVEATFNGDMIGNIKIESQLSGGLYSQLSTNFNFTGASSLKGNLETISIGELKNRKPREQNFVFDNGGIEGSIITSGGLVEGGKLIGRTDSHDYTKVNITFNGTNNSIKKGTSQTAEIRAEGGDGKQETRYNAHNRILFKNKGTIGENTNRVSIIAAPRQESQVNADGTHAYNLIAFKQQATLYLDKLEIKHRKQTNYRNVISLDFAGGSTAAEKNALDINTIITGNYDKKDDALARVDIGFNLIGKGLLKFRNSGVDNTAKDLDLDPNVNTPEEIDKEAQQLEAQLMQPTHAKTLIAKGKLKVGTITTIAEGGGINGIFIENLEVTNGIFANRSKNIISIGSGESTIGANGISDTGATSGDYAIYTGASATNIINLEDSANLTIAKNIGTTGGGTTTFNLNGTNTTLTLEGANNTISTLNLAGTAATLKLVGGADSTNLKTTEVATLNGVNAANLEVNFASGHSKLKLGGSNNTLQAIRLGEAGAKATLSISSENVADTAQAGGTPTHAYNTLTITTLNAQHIDKGSYTFQVYASSVASASGKYADRIVIDGVTGGSTGTQKQNLGVRVKSVEETQTLNGLVAQGKKIALATVRKKSGENAALIKFDATRQEIAVGGESFAVTLTPSATDQQGEGSSGNYYTYFLGDFRSNGVTQSIQQVTSSALALNFDLFTANFNSINKRLGELRGNPYNQGVWARVFGGEAVSNFGAKTETSYMTAQGGYDYALDLDNAKNYIGVAFSYTRSLGKTHALTEQGSGAKVSLDDIQTQGFEVAVYNSYVSNVGLYNDTIAKFSYFASDFKVSTATGASNISSPAFLLSDEVGYRFALGENNSWFIDPQVELGVGYLSDASFATTIKDGGNGNKLKANQQSVLLVRSRAGASFGKEFRGEDWATSLYVGTFYEYDVLNGGKSIVDSAITGSKTPTEIYKSNGRFVLNVGTNVEVAEATRIYLDVETNFGDTYKKLYQVNVGARYSFGDKATKATMTDKEDNKAPLKVQTAEEQEEVADKTVEEATETGVSQETSN</sequence>
<feature type="signal peptide" evidence="2">
    <location>
        <begin position="1"/>
        <end position="42"/>
    </location>
</feature>
<dbReference type="EMBL" id="CP016503">
    <property type="protein sequence ID" value="ANV97677.1"/>
    <property type="molecule type" value="Genomic_DNA"/>
</dbReference>
<dbReference type="RefSeq" id="WP_066339060.1">
    <property type="nucleotide sequence ID" value="NZ_CP016503.1"/>
</dbReference>
<dbReference type="GO" id="GO:0019867">
    <property type="term" value="C:outer membrane"/>
    <property type="evidence" value="ECO:0007669"/>
    <property type="project" value="InterPro"/>
</dbReference>
<evidence type="ECO:0000259" key="3">
    <source>
        <dbReference type="PROSITE" id="PS51208"/>
    </source>
</evidence>
<gene>
    <name evidence="4" type="ORF">BBW65_02140</name>
</gene>
<name>A0A1B1U4G6_9HELI</name>
<organism evidence="4 5">
    <name type="scientific">Helicobacter enhydrae</name>
    <dbReference type="NCBI Taxonomy" id="222136"/>
    <lineage>
        <taxon>Bacteria</taxon>
        <taxon>Pseudomonadati</taxon>
        <taxon>Campylobacterota</taxon>
        <taxon>Epsilonproteobacteria</taxon>
        <taxon>Campylobacterales</taxon>
        <taxon>Helicobacteraceae</taxon>
        <taxon>Helicobacter</taxon>
    </lineage>
</organism>
<dbReference type="KEGG" id="het:BBW65_02140"/>
<dbReference type="Gene3D" id="2.40.128.130">
    <property type="entry name" value="Autotransporter beta-domain"/>
    <property type="match status" value="1"/>
</dbReference>
<evidence type="ECO:0000256" key="1">
    <source>
        <dbReference type="SAM" id="MobiDB-lite"/>
    </source>
</evidence>